<keyword evidence="2" id="KW-0472">Membrane</keyword>
<comment type="caution">
    <text evidence="4">The sequence shown here is derived from an EMBL/GenBank/DDBJ whole genome shotgun (WGS) entry which is preliminary data.</text>
</comment>
<evidence type="ECO:0000256" key="1">
    <source>
        <dbReference type="SAM" id="MobiDB-lite"/>
    </source>
</evidence>
<feature type="compositionally biased region" description="Polar residues" evidence="1">
    <location>
        <begin position="39"/>
        <end position="53"/>
    </location>
</feature>
<evidence type="ECO:0000259" key="3">
    <source>
        <dbReference type="Pfam" id="PF13399"/>
    </source>
</evidence>
<dbReference type="Gene3D" id="3.30.70.2390">
    <property type="match status" value="1"/>
</dbReference>
<keyword evidence="2" id="KW-1133">Transmembrane helix</keyword>
<organism evidence="4 5">
    <name type="scientific">Pseudonocardia charpentierae</name>
    <dbReference type="NCBI Taxonomy" id="3075545"/>
    <lineage>
        <taxon>Bacteria</taxon>
        <taxon>Bacillati</taxon>
        <taxon>Actinomycetota</taxon>
        <taxon>Actinomycetes</taxon>
        <taxon>Pseudonocardiales</taxon>
        <taxon>Pseudonocardiaceae</taxon>
        <taxon>Pseudonocardia</taxon>
    </lineage>
</organism>
<evidence type="ECO:0000256" key="2">
    <source>
        <dbReference type="SAM" id="Phobius"/>
    </source>
</evidence>
<feature type="domain" description="LytR/CpsA/Psr regulator C-terminal" evidence="3">
    <location>
        <begin position="142"/>
        <end position="229"/>
    </location>
</feature>
<accession>A0ABU2NA47</accession>
<name>A0ABU2NA47_9PSEU</name>
<reference evidence="5" key="1">
    <citation type="submission" date="2023-07" db="EMBL/GenBank/DDBJ databases">
        <title>30 novel species of actinomycetes from the DSMZ collection.</title>
        <authorList>
            <person name="Nouioui I."/>
        </authorList>
    </citation>
    <scope>NUCLEOTIDE SEQUENCE [LARGE SCALE GENOMIC DNA]</scope>
    <source>
        <strain evidence="5">DSM 45834</strain>
    </source>
</reference>
<evidence type="ECO:0000313" key="4">
    <source>
        <dbReference type="EMBL" id="MDT0350827.1"/>
    </source>
</evidence>
<dbReference type="Pfam" id="PF13399">
    <property type="entry name" value="LytR_C"/>
    <property type="match status" value="1"/>
</dbReference>
<dbReference type="EMBL" id="JAVREJ010000009">
    <property type="protein sequence ID" value="MDT0350827.1"/>
    <property type="molecule type" value="Genomic_DNA"/>
</dbReference>
<gene>
    <name evidence="4" type="ORF">RM445_14945</name>
</gene>
<sequence>MAASPSPGSRSPLRLGGIALLGVGVIAALAGLITTTQSGSTSTVAQAPTSSSAVLDPTGQAAAPPAPAIASPAPDAGTAAPNATPFVTGETGDGTAVGAAPPAAPEPAPAQPAAPPPAVAAPAPAPAPALEAGGSGAAREPLRIYNNSKIQGLAARAAGDFREAGWTVAEIGGYPGAVIPTSTVYYRPGTGEQAAAQEIGRAFGLRVEPRFSGIQSATPGVIVIVTKEYQSPGKS</sequence>
<keyword evidence="2" id="KW-0812">Transmembrane</keyword>
<evidence type="ECO:0000313" key="5">
    <source>
        <dbReference type="Proteomes" id="UP001183202"/>
    </source>
</evidence>
<feature type="compositionally biased region" description="Pro residues" evidence="1">
    <location>
        <begin position="102"/>
        <end position="127"/>
    </location>
</feature>
<dbReference type="RefSeq" id="WP_311556849.1">
    <property type="nucleotide sequence ID" value="NZ_JAVREJ010000009.1"/>
</dbReference>
<protein>
    <submittedName>
        <fullName evidence="4">LytR C-terminal domain-containing protein</fullName>
    </submittedName>
</protein>
<dbReference type="Proteomes" id="UP001183202">
    <property type="component" value="Unassembled WGS sequence"/>
</dbReference>
<feature type="transmembrane region" description="Helical" evidence="2">
    <location>
        <begin position="12"/>
        <end position="33"/>
    </location>
</feature>
<dbReference type="InterPro" id="IPR027381">
    <property type="entry name" value="LytR/CpsA/Psr_C"/>
</dbReference>
<proteinExistence type="predicted"/>
<feature type="region of interest" description="Disordered" evidence="1">
    <location>
        <begin position="39"/>
        <end position="134"/>
    </location>
</feature>
<keyword evidence="5" id="KW-1185">Reference proteome</keyword>